<dbReference type="RefSeq" id="XP_068350072.1">
    <property type="nucleotide sequence ID" value="XM_068490471.1"/>
</dbReference>
<dbReference type="VEuPathDB" id="TrichDB:TRFO_02070"/>
<evidence type="ECO:0000313" key="7">
    <source>
        <dbReference type="EMBL" id="OHS96935.1"/>
    </source>
</evidence>
<feature type="domain" description="Nin one binding (NOB1) Zn-ribbon-like" evidence="5">
    <location>
        <begin position="160"/>
        <end position="231"/>
    </location>
</feature>
<comment type="caution">
    <text evidence="7">The sequence shown here is derived from an EMBL/GenBank/DDBJ whole genome shotgun (WGS) entry which is preliminary data.</text>
</comment>
<organism evidence="7 8">
    <name type="scientific">Tritrichomonas foetus</name>
    <dbReference type="NCBI Taxonomy" id="1144522"/>
    <lineage>
        <taxon>Eukaryota</taxon>
        <taxon>Metamonada</taxon>
        <taxon>Parabasalia</taxon>
        <taxon>Tritrichomonadida</taxon>
        <taxon>Tritrichomonadidae</taxon>
        <taxon>Tritrichomonas</taxon>
    </lineage>
</organism>
<dbReference type="Gene3D" id="3.40.50.1010">
    <property type="entry name" value="5'-nuclease"/>
    <property type="match status" value="1"/>
</dbReference>
<dbReference type="GO" id="GO:0004521">
    <property type="term" value="F:RNA endonuclease activity"/>
    <property type="evidence" value="ECO:0007669"/>
    <property type="project" value="TreeGrafter"/>
</dbReference>
<dbReference type="SUPFAM" id="SSF144206">
    <property type="entry name" value="NOB1 zinc finger-like"/>
    <property type="match status" value="1"/>
</dbReference>
<dbReference type="GeneID" id="94825175"/>
<dbReference type="Pfam" id="PF17146">
    <property type="entry name" value="PIN_6"/>
    <property type="match status" value="1"/>
</dbReference>
<name>A0A1J4JF64_9EUKA</name>
<feature type="domain" description="Ribonuclease PIN" evidence="6">
    <location>
        <begin position="10"/>
        <end position="96"/>
    </location>
</feature>
<dbReference type="PANTHER" id="PTHR12814">
    <property type="entry name" value="RNA-BINDING PROTEIN NOB1"/>
    <property type="match status" value="1"/>
</dbReference>
<dbReference type="InterPro" id="IPR036283">
    <property type="entry name" value="NOB1_Zf-like_sf"/>
</dbReference>
<dbReference type="InterPro" id="IPR033411">
    <property type="entry name" value="Ribonuclease_PIN"/>
</dbReference>
<feature type="region of interest" description="Disordered" evidence="4">
    <location>
        <begin position="211"/>
        <end position="237"/>
    </location>
</feature>
<evidence type="ECO:0000313" key="8">
    <source>
        <dbReference type="Proteomes" id="UP000179807"/>
    </source>
</evidence>
<accession>A0A1J4JF64</accession>
<dbReference type="GO" id="GO:0030688">
    <property type="term" value="C:preribosome, small subunit precursor"/>
    <property type="evidence" value="ECO:0007669"/>
    <property type="project" value="TreeGrafter"/>
</dbReference>
<dbReference type="GO" id="GO:0046872">
    <property type="term" value="F:metal ion binding"/>
    <property type="evidence" value="ECO:0007669"/>
    <property type="project" value="UniProtKB-KW"/>
</dbReference>
<keyword evidence="8" id="KW-1185">Reference proteome</keyword>
<keyword evidence="1" id="KW-0540">Nuclease</keyword>
<keyword evidence="2" id="KW-0479">Metal-binding</keyword>
<sequence length="307" mass="34576">MQPTECSYFIADANFFIEGNNIVQAPQQIYTTQDAINEVRDFRSKQRLEHIKLTHEVIVREPSRESFDAVVKCATDSGNVVLLSETDMRLIALALDFQPQDGSQQTQQKTTTPGFDEWITVDNFGKLEDLPVVLCTGDATMQCVSMILGIHVVSPTGQRVAEVKRWLMRCSACGAETMDASKEFCPECGQHELVRYALVMRAGVERELPLPKRFEPTPRGKRYAIPTNRGGKGQRPNLVLSEDMMNEARRKYSWTGGTRARDLSGTEGHAFFEPRKKARAAPVYGYGSMNPNVPNHLLGKKKKRNRH</sequence>
<dbReference type="PANTHER" id="PTHR12814:SF2">
    <property type="entry name" value="RNA-BINDING PROTEIN NOB1"/>
    <property type="match status" value="1"/>
</dbReference>
<dbReference type="GO" id="GO:0016787">
    <property type="term" value="F:hydrolase activity"/>
    <property type="evidence" value="ECO:0007669"/>
    <property type="project" value="UniProtKB-KW"/>
</dbReference>
<dbReference type="EMBL" id="MLAK01001148">
    <property type="protein sequence ID" value="OHS96935.1"/>
    <property type="molecule type" value="Genomic_DNA"/>
</dbReference>
<dbReference type="Proteomes" id="UP000179807">
    <property type="component" value="Unassembled WGS sequence"/>
</dbReference>
<dbReference type="InterPro" id="IPR014881">
    <property type="entry name" value="NOB1_Zn-bd"/>
</dbReference>
<dbReference type="Pfam" id="PF08772">
    <property type="entry name" value="Zn_ribbon_NOB1"/>
    <property type="match status" value="1"/>
</dbReference>
<dbReference type="InterPro" id="IPR039907">
    <property type="entry name" value="NOB1"/>
</dbReference>
<evidence type="ECO:0000256" key="4">
    <source>
        <dbReference type="SAM" id="MobiDB-lite"/>
    </source>
</evidence>
<reference evidence="7" key="1">
    <citation type="submission" date="2016-10" db="EMBL/GenBank/DDBJ databases">
        <authorList>
            <person name="Benchimol M."/>
            <person name="Almeida L.G."/>
            <person name="Vasconcelos A.T."/>
            <person name="Perreira-Neves A."/>
            <person name="Rosa I.A."/>
            <person name="Tasca T."/>
            <person name="Bogo M.R."/>
            <person name="de Souza W."/>
        </authorList>
    </citation>
    <scope>NUCLEOTIDE SEQUENCE [LARGE SCALE GENOMIC DNA]</scope>
    <source>
        <strain evidence="7">K</strain>
    </source>
</reference>
<evidence type="ECO:0000256" key="2">
    <source>
        <dbReference type="ARBA" id="ARBA00022723"/>
    </source>
</evidence>
<evidence type="ECO:0000256" key="3">
    <source>
        <dbReference type="ARBA" id="ARBA00022801"/>
    </source>
</evidence>
<dbReference type="AlphaFoldDB" id="A0A1J4JF64"/>
<dbReference type="Gene3D" id="6.20.210.10">
    <property type="entry name" value="Nin one binding (NOB1), Zn-ribbon-like"/>
    <property type="match status" value="1"/>
</dbReference>
<gene>
    <name evidence="7" type="ORF">TRFO_02070</name>
</gene>
<dbReference type="OrthoDB" id="446759at2759"/>
<evidence type="ECO:0000256" key="1">
    <source>
        <dbReference type="ARBA" id="ARBA00022722"/>
    </source>
</evidence>
<evidence type="ECO:0000259" key="6">
    <source>
        <dbReference type="Pfam" id="PF17146"/>
    </source>
</evidence>
<proteinExistence type="predicted"/>
<evidence type="ECO:0000259" key="5">
    <source>
        <dbReference type="Pfam" id="PF08772"/>
    </source>
</evidence>
<keyword evidence="3" id="KW-0378">Hydrolase</keyword>
<evidence type="ECO:0008006" key="9">
    <source>
        <dbReference type="Google" id="ProtNLM"/>
    </source>
</evidence>
<dbReference type="CDD" id="cd09876">
    <property type="entry name" value="PIN_Nob1-like"/>
    <property type="match status" value="1"/>
</dbReference>
<protein>
    <recommendedName>
        <fullName evidence="9">RNA-binding protein NOB1</fullName>
    </recommendedName>
</protein>
<dbReference type="GO" id="GO:0030490">
    <property type="term" value="P:maturation of SSU-rRNA"/>
    <property type="evidence" value="ECO:0007669"/>
    <property type="project" value="TreeGrafter"/>
</dbReference>